<dbReference type="NCBIfam" id="TIGR00410">
    <property type="entry name" value="lacE"/>
    <property type="match status" value="1"/>
</dbReference>
<keyword evidence="5 9" id="KW-0812">Transmembrane</keyword>
<evidence type="ECO:0000313" key="11">
    <source>
        <dbReference type="EMBL" id="PLT30040.1"/>
    </source>
</evidence>
<gene>
    <name evidence="11" type="primary">celB</name>
    <name evidence="11" type="ORF">CUU66_09840</name>
</gene>
<dbReference type="GO" id="GO:0009401">
    <property type="term" value="P:phosphoenolpyruvate-dependent sugar phosphotransferase system"/>
    <property type="evidence" value="ECO:0007669"/>
    <property type="project" value="InterPro"/>
</dbReference>
<dbReference type="GO" id="GO:1901264">
    <property type="term" value="P:carbohydrate derivative transport"/>
    <property type="evidence" value="ECO:0007669"/>
    <property type="project" value="TreeGrafter"/>
</dbReference>
<dbReference type="AlphaFoldDB" id="A0A2N5M6Q7"/>
<dbReference type="OrthoDB" id="1641940at2"/>
<evidence type="ECO:0000313" key="12">
    <source>
        <dbReference type="Proteomes" id="UP000234748"/>
    </source>
</evidence>
<dbReference type="GO" id="GO:0008982">
    <property type="term" value="F:protein-N(PI)-phosphohistidine-sugar phosphotransferase activity"/>
    <property type="evidence" value="ECO:0007669"/>
    <property type="project" value="UniProtKB-UniRule"/>
</dbReference>
<evidence type="ECO:0000256" key="6">
    <source>
        <dbReference type="ARBA" id="ARBA00022989"/>
    </source>
</evidence>
<evidence type="ECO:0000256" key="3">
    <source>
        <dbReference type="ARBA" id="ARBA00022475"/>
    </source>
</evidence>
<dbReference type="PANTHER" id="PTHR33989">
    <property type="match status" value="1"/>
</dbReference>
<feature type="transmembrane region" description="Helical" evidence="9">
    <location>
        <begin position="379"/>
        <end position="397"/>
    </location>
</feature>
<evidence type="ECO:0000256" key="9">
    <source>
        <dbReference type="SAM" id="Phobius"/>
    </source>
</evidence>
<feature type="transmembrane region" description="Helical" evidence="9">
    <location>
        <begin position="187"/>
        <end position="207"/>
    </location>
</feature>
<evidence type="ECO:0000256" key="7">
    <source>
        <dbReference type="ARBA" id="ARBA00023136"/>
    </source>
</evidence>
<feature type="transmembrane region" description="Helical" evidence="9">
    <location>
        <begin position="103"/>
        <end position="122"/>
    </location>
</feature>
<comment type="subcellular location">
    <subcellularLocation>
        <location evidence="1">Cell membrane</location>
        <topology evidence="1">Multi-pass membrane protein</topology>
    </subcellularLocation>
</comment>
<name>A0A2N5M6Q7_9BACI</name>
<evidence type="ECO:0000259" key="10">
    <source>
        <dbReference type="PROSITE" id="PS51105"/>
    </source>
</evidence>
<dbReference type="EMBL" id="PGUY01000029">
    <property type="protein sequence ID" value="PLT30040.1"/>
    <property type="molecule type" value="Genomic_DNA"/>
</dbReference>
<evidence type="ECO:0000256" key="5">
    <source>
        <dbReference type="ARBA" id="ARBA00022692"/>
    </source>
</evidence>
<dbReference type="RefSeq" id="WP_101641576.1">
    <property type="nucleotide sequence ID" value="NZ_PGUY01000029.1"/>
</dbReference>
<feature type="transmembrane region" description="Helical" evidence="9">
    <location>
        <begin position="142"/>
        <end position="166"/>
    </location>
</feature>
<keyword evidence="12" id="KW-1185">Reference proteome</keyword>
<comment type="caution">
    <text evidence="11">The sequence shown here is derived from an EMBL/GenBank/DDBJ whole genome shotgun (WGS) entry which is preliminary data.</text>
</comment>
<keyword evidence="3 8" id="KW-1003">Cell membrane</keyword>
<evidence type="ECO:0000256" key="8">
    <source>
        <dbReference type="PIRNR" id="PIRNR006351"/>
    </source>
</evidence>
<reference evidence="11 12" key="1">
    <citation type="submission" date="2017-11" db="EMBL/GenBank/DDBJ databases">
        <title>Comparitive Functional Genomics of Dry Heat Resistant strains isolated from the Viking Spacecraft.</title>
        <authorList>
            <person name="Seuylemezian A."/>
            <person name="Cooper K."/>
            <person name="Vaishampayan P."/>
        </authorList>
    </citation>
    <scope>NUCLEOTIDE SEQUENCE [LARGE SCALE GENOMIC DNA]</scope>
    <source>
        <strain evidence="11 12">V1-29</strain>
    </source>
</reference>
<dbReference type="PROSITE" id="PS51105">
    <property type="entry name" value="PTS_EIIC_TYPE_3"/>
    <property type="match status" value="1"/>
</dbReference>
<feature type="domain" description="PTS EIIC type-3" evidence="10">
    <location>
        <begin position="8"/>
        <end position="421"/>
    </location>
</feature>
<feature type="transmembrane region" description="Helical" evidence="9">
    <location>
        <begin position="403"/>
        <end position="425"/>
    </location>
</feature>
<keyword evidence="6 9" id="KW-1133">Transmembrane helix</keyword>
<accession>A0A2N5M6Q7</accession>
<keyword evidence="4 8" id="KW-0762">Sugar transport</keyword>
<evidence type="ECO:0000256" key="1">
    <source>
        <dbReference type="ARBA" id="ARBA00004651"/>
    </source>
</evidence>
<organism evidence="11 12">
    <name type="scientific">Peribacillus deserti</name>
    <dbReference type="NCBI Taxonomy" id="673318"/>
    <lineage>
        <taxon>Bacteria</taxon>
        <taxon>Bacillati</taxon>
        <taxon>Bacillota</taxon>
        <taxon>Bacilli</taxon>
        <taxon>Bacillales</taxon>
        <taxon>Bacillaceae</taxon>
        <taxon>Peribacillus</taxon>
    </lineage>
</organism>
<evidence type="ECO:0000256" key="2">
    <source>
        <dbReference type="ARBA" id="ARBA00022448"/>
    </source>
</evidence>
<dbReference type="PANTHER" id="PTHR33989:SF11">
    <property type="entry name" value="LICHENAN PERMEASE IIC COMPONENT"/>
    <property type="match status" value="1"/>
</dbReference>
<feature type="transmembrane region" description="Helical" evidence="9">
    <location>
        <begin position="73"/>
        <end position="96"/>
    </location>
</feature>
<feature type="transmembrane region" description="Helical" evidence="9">
    <location>
        <begin position="227"/>
        <end position="250"/>
    </location>
</feature>
<feature type="transmembrane region" description="Helical" evidence="9">
    <location>
        <begin position="32"/>
        <end position="53"/>
    </location>
</feature>
<evidence type="ECO:0000256" key="4">
    <source>
        <dbReference type="ARBA" id="ARBA00022597"/>
    </source>
</evidence>
<keyword evidence="7 8" id="KW-0472">Membrane</keyword>
<dbReference type="InterPro" id="IPR003352">
    <property type="entry name" value="PTS_EIIC"/>
</dbReference>
<dbReference type="InterPro" id="IPR004501">
    <property type="entry name" value="PTS_EIIC_3"/>
</dbReference>
<keyword evidence="2 8" id="KW-0813">Transport</keyword>
<proteinExistence type="predicted"/>
<dbReference type="GO" id="GO:0005886">
    <property type="term" value="C:plasma membrane"/>
    <property type="evidence" value="ECO:0007669"/>
    <property type="project" value="UniProtKB-SubCell"/>
</dbReference>
<sequence length="449" mass="48692">MSGINTFIEEKVLTLAGKIAAQRHLQAIRDGLILAMPLIIIGSLFLIIGFLPIPGYEEFMARTFGEKWLDKLLYPVGTTFDIMSLLAAFGIAYRLAENYKVDALSAGAISLSAYLLATPFVVDFMPEGAKESIEVTGVIPTALTGSQGLFVALVIALISTEIYRFVIQKNIVIKMPPGVPPAVSRSFVALIPGLVVILIVWLARLGIEMTSFESLHTVVKEILGKPLHALGGTYIGTLIASLLIVLLWACGLHGDNIVGSVMEPIWLANMDANRIAFQAGEELPNIFTSQFFSIFMNMGGSGTTLALVMAMFFFARSKQMKQLGKLAAPSSLFNINEPVIFGTPIVLNPIFLIPFILTPIVTVTISYVSMKTGLVAKPAGIAVPWTMPPIIGGYLATGGKVSGALLQLVNLVVSFFIYLPFFRIWDKQKLKEEKESEAVNKSSEKTFPA</sequence>
<dbReference type="Proteomes" id="UP000234748">
    <property type="component" value="Unassembled WGS sequence"/>
</dbReference>
<protein>
    <recommendedName>
        <fullName evidence="8">Permease IIC component</fullName>
    </recommendedName>
</protein>
<dbReference type="InterPro" id="IPR051088">
    <property type="entry name" value="PTS_Sugar-EIIC/EIIB"/>
</dbReference>
<dbReference type="NCBIfam" id="TIGR00359">
    <property type="entry name" value="cello_pts_IIC"/>
    <property type="match status" value="1"/>
</dbReference>
<comment type="function">
    <text evidence="8">The phosphoenolpyruvate-dependent sugar phosphotransferase system (PTS), a major carbohydrate active -transport system, catalyzes the phosphorylation of incoming sugar substrates concomitant with their translocation across the cell membrane.</text>
</comment>
<dbReference type="InterPro" id="IPR004796">
    <property type="entry name" value="PTS_IIC_cello"/>
</dbReference>
<feature type="transmembrane region" description="Helical" evidence="9">
    <location>
        <begin position="345"/>
        <end position="367"/>
    </location>
</feature>
<dbReference type="PIRSF" id="PIRSF006351">
    <property type="entry name" value="PTS_EIIC-Cellobiose"/>
    <property type="match status" value="1"/>
</dbReference>
<feature type="transmembrane region" description="Helical" evidence="9">
    <location>
        <begin position="294"/>
        <end position="315"/>
    </location>
</feature>
<dbReference type="Pfam" id="PF02378">
    <property type="entry name" value="PTS_EIIC"/>
    <property type="match status" value="1"/>
</dbReference>